<gene>
    <name evidence="2" type="ORF">COF81_25010</name>
</gene>
<proteinExistence type="predicted"/>
<feature type="region of interest" description="Disordered" evidence="1">
    <location>
        <begin position="1"/>
        <end position="78"/>
    </location>
</feature>
<dbReference type="RefSeq" id="WP_098803322.1">
    <property type="nucleotide sequence ID" value="NZ_NUTL01000132.1"/>
</dbReference>
<evidence type="ECO:0000313" key="2">
    <source>
        <dbReference type="EMBL" id="PHE89553.1"/>
    </source>
</evidence>
<feature type="compositionally biased region" description="Polar residues" evidence="1">
    <location>
        <begin position="43"/>
        <end position="53"/>
    </location>
</feature>
<name>A0ABD6T091_9BACI</name>
<comment type="caution">
    <text evidence="2">The sequence shown here is derived from an EMBL/GenBank/DDBJ whole genome shotgun (WGS) entry which is preliminary data.</text>
</comment>
<dbReference type="AlphaFoldDB" id="A0ABD6T091"/>
<sequence length="108" mass="10951">MASKSSNRCRAPGTGWSPNYAVGDGGGAPIYAHGNTGAPANNIGDTPSPSYSHGHTGGSPAYEHGDVPVPKLEAHGDTGAPAYNHVDFLAPKQDGRIQYMVEPGGGGH</sequence>
<dbReference type="EMBL" id="NUTL01000132">
    <property type="protein sequence ID" value="PHE89553.1"/>
    <property type="molecule type" value="Genomic_DNA"/>
</dbReference>
<accession>A0ABD6T091</accession>
<organism evidence="2 3">
    <name type="scientific">Bacillus pseudomycoides</name>
    <dbReference type="NCBI Taxonomy" id="64104"/>
    <lineage>
        <taxon>Bacteria</taxon>
        <taxon>Bacillati</taxon>
        <taxon>Bacillota</taxon>
        <taxon>Bacilli</taxon>
        <taxon>Bacillales</taxon>
        <taxon>Bacillaceae</taxon>
        <taxon>Bacillus</taxon>
        <taxon>Bacillus cereus group</taxon>
    </lineage>
</organism>
<evidence type="ECO:0000313" key="3">
    <source>
        <dbReference type="Proteomes" id="UP000221918"/>
    </source>
</evidence>
<reference evidence="2 3" key="1">
    <citation type="submission" date="2017-09" db="EMBL/GenBank/DDBJ databases">
        <title>Large-scale bioinformatics analysis of Bacillus genomes uncovers conserved roles of natural products in bacterial physiology.</title>
        <authorList>
            <consortium name="Agbiome Team Llc"/>
            <person name="Bleich R.M."/>
            <person name="Grubbs K.J."/>
            <person name="Santa Maria K.C."/>
            <person name="Allen S.E."/>
            <person name="Farag S."/>
            <person name="Shank E.A."/>
            <person name="Bowers A."/>
        </authorList>
    </citation>
    <scope>NUCLEOTIDE SEQUENCE [LARGE SCALE GENOMIC DNA]</scope>
    <source>
        <strain evidence="2 3">AFS037265</strain>
    </source>
</reference>
<evidence type="ECO:0000256" key="1">
    <source>
        <dbReference type="SAM" id="MobiDB-lite"/>
    </source>
</evidence>
<dbReference type="Proteomes" id="UP000221918">
    <property type="component" value="Unassembled WGS sequence"/>
</dbReference>
<protein>
    <submittedName>
        <fullName evidence="2">Uncharacterized protein</fullName>
    </submittedName>
</protein>